<dbReference type="FunFam" id="1.10.510.10:FF:000554">
    <property type="entry name" value="Predicted protein"/>
    <property type="match status" value="1"/>
</dbReference>
<dbReference type="SUPFAM" id="SSF56112">
    <property type="entry name" value="Protein kinase-like (PK-like)"/>
    <property type="match status" value="1"/>
</dbReference>
<dbReference type="Proteomes" id="UP001432027">
    <property type="component" value="Unassembled WGS sequence"/>
</dbReference>
<dbReference type="InterPro" id="IPR050122">
    <property type="entry name" value="RTK"/>
</dbReference>
<dbReference type="GO" id="GO:0004714">
    <property type="term" value="F:transmembrane receptor protein tyrosine kinase activity"/>
    <property type="evidence" value="ECO:0007669"/>
    <property type="project" value="UniProtKB-EC"/>
</dbReference>
<reference evidence="14" key="1">
    <citation type="submission" date="2023-10" db="EMBL/GenBank/DDBJ databases">
        <title>Genome assembly of Pristionchus species.</title>
        <authorList>
            <person name="Yoshida K."/>
            <person name="Sommer R.J."/>
        </authorList>
    </citation>
    <scope>NUCLEOTIDE SEQUENCE</scope>
    <source>
        <strain evidence="14">RS0144</strain>
    </source>
</reference>
<dbReference type="PROSITE" id="PS00109">
    <property type="entry name" value="PROTEIN_KINASE_TYR"/>
    <property type="match status" value="1"/>
</dbReference>
<feature type="binding site" evidence="10">
    <location>
        <position position="166"/>
    </location>
    <ligand>
        <name>Mg(2+)</name>
        <dbReference type="ChEBI" id="CHEBI:18420"/>
    </ligand>
</feature>
<dbReference type="InterPro" id="IPR017441">
    <property type="entry name" value="Protein_kinase_ATP_BS"/>
</dbReference>
<keyword evidence="3 9" id="KW-0547">Nucleotide-binding</keyword>
<evidence type="ECO:0000256" key="3">
    <source>
        <dbReference type="ARBA" id="ARBA00022741"/>
    </source>
</evidence>
<evidence type="ECO:0000256" key="2">
    <source>
        <dbReference type="ARBA" id="ARBA00022679"/>
    </source>
</evidence>
<organism evidence="14 15">
    <name type="scientific">Pristionchus entomophagus</name>
    <dbReference type="NCBI Taxonomy" id="358040"/>
    <lineage>
        <taxon>Eukaryota</taxon>
        <taxon>Metazoa</taxon>
        <taxon>Ecdysozoa</taxon>
        <taxon>Nematoda</taxon>
        <taxon>Chromadorea</taxon>
        <taxon>Rhabditida</taxon>
        <taxon>Rhabditina</taxon>
        <taxon>Diplogasteromorpha</taxon>
        <taxon>Diplogasteroidea</taxon>
        <taxon>Neodiplogasteridae</taxon>
        <taxon>Pristionchus</taxon>
    </lineage>
</organism>
<feature type="binding site" evidence="9">
    <location>
        <position position="149"/>
    </location>
    <ligand>
        <name>ATP</name>
        <dbReference type="ChEBI" id="CHEBI:30616"/>
    </ligand>
</feature>
<keyword evidence="2" id="KW-0808">Transferase</keyword>
<evidence type="ECO:0000256" key="10">
    <source>
        <dbReference type="PIRSR" id="PIRSR000615-3"/>
    </source>
</evidence>
<evidence type="ECO:0000256" key="11">
    <source>
        <dbReference type="PROSITE-ProRule" id="PRU10141"/>
    </source>
</evidence>
<dbReference type="GO" id="GO:0016020">
    <property type="term" value="C:membrane"/>
    <property type="evidence" value="ECO:0007669"/>
    <property type="project" value="UniProtKB-SubCell"/>
</dbReference>
<feature type="non-terminal residue" evidence="14">
    <location>
        <position position="354"/>
    </location>
</feature>
<evidence type="ECO:0000256" key="9">
    <source>
        <dbReference type="PIRSR" id="PIRSR000615-2"/>
    </source>
</evidence>
<dbReference type="InterPro" id="IPR000719">
    <property type="entry name" value="Prot_kinase_dom"/>
</dbReference>
<comment type="catalytic activity">
    <reaction evidence="7">
        <text>L-tyrosyl-[protein] + ATP = O-phospho-L-tyrosyl-[protein] + ADP + H(+)</text>
        <dbReference type="Rhea" id="RHEA:10596"/>
        <dbReference type="Rhea" id="RHEA-COMP:10136"/>
        <dbReference type="Rhea" id="RHEA-COMP:20101"/>
        <dbReference type="ChEBI" id="CHEBI:15378"/>
        <dbReference type="ChEBI" id="CHEBI:30616"/>
        <dbReference type="ChEBI" id="CHEBI:46858"/>
        <dbReference type="ChEBI" id="CHEBI:61978"/>
        <dbReference type="ChEBI" id="CHEBI:456216"/>
        <dbReference type="EC" id="2.7.10.1"/>
    </reaction>
</comment>
<evidence type="ECO:0000256" key="4">
    <source>
        <dbReference type="ARBA" id="ARBA00022777"/>
    </source>
</evidence>
<keyword evidence="10" id="KW-0479">Metal-binding</keyword>
<dbReference type="GO" id="GO:0045664">
    <property type="term" value="P:regulation of neuron differentiation"/>
    <property type="evidence" value="ECO:0007669"/>
    <property type="project" value="TreeGrafter"/>
</dbReference>
<dbReference type="InterPro" id="IPR001245">
    <property type="entry name" value="Ser-Thr/Tyr_kinase_cat_dom"/>
</dbReference>
<keyword evidence="5 9" id="KW-0067">ATP-binding</keyword>
<feature type="domain" description="Protein kinase" evidence="13">
    <location>
        <begin position="11"/>
        <end position="283"/>
    </location>
</feature>
<dbReference type="AlphaFoldDB" id="A0AAV5SAG7"/>
<feature type="binding site" evidence="10">
    <location>
        <position position="150"/>
    </location>
    <ligand>
        <name>Mg(2+)</name>
        <dbReference type="ChEBI" id="CHEBI:18420"/>
    </ligand>
</feature>
<dbReference type="GO" id="GO:0005524">
    <property type="term" value="F:ATP binding"/>
    <property type="evidence" value="ECO:0007669"/>
    <property type="project" value="UniProtKB-UniRule"/>
</dbReference>
<gene>
    <name evidence="14" type="ORF">PENTCL1PPCAC_2422</name>
</gene>
<protein>
    <recommendedName>
        <fullName evidence="13">Protein kinase domain-containing protein</fullName>
    </recommendedName>
</protein>
<comment type="subcellular location">
    <subcellularLocation>
        <location evidence="1">Membrane</location>
        <topology evidence="1">Single-pass membrane protein</topology>
    </subcellularLocation>
</comment>
<evidence type="ECO:0000313" key="14">
    <source>
        <dbReference type="EMBL" id="GMS80247.1"/>
    </source>
</evidence>
<evidence type="ECO:0000256" key="6">
    <source>
        <dbReference type="ARBA" id="ARBA00023137"/>
    </source>
</evidence>
<evidence type="ECO:0000313" key="15">
    <source>
        <dbReference type="Proteomes" id="UP001432027"/>
    </source>
</evidence>
<dbReference type="EMBL" id="BTSX01000001">
    <property type="protein sequence ID" value="GMS80247.1"/>
    <property type="molecule type" value="Genomic_DNA"/>
</dbReference>
<dbReference type="Pfam" id="PF07714">
    <property type="entry name" value="PK_Tyr_Ser-Thr"/>
    <property type="match status" value="1"/>
</dbReference>
<dbReference type="PIRSF" id="PIRSF000615">
    <property type="entry name" value="TyrPK_CSF1-R"/>
    <property type="match status" value="1"/>
</dbReference>
<evidence type="ECO:0000256" key="8">
    <source>
        <dbReference type="PIRSR" id="PIRSR000615-1"/>
    </source>
</evidence>
<evidence type="ECO:0000256" key="1">
    <source>
        <dbReference type="ARBA" id="ARBA00004167"/>
    </source>
</evidence>
<dbReference type="InterPro" id="IPR008266">
    <property type="entry name" value="Tyr_kinase_AS"/>
</dbReference>
<evidence type="ECO:0000256" key="7">
    <source>
        <dbReference type="ARBA" id="ARBA00051243"/>
    </source>
</evidence>
<keyword evidence="15" id="KW-1185">Reference proteome</keyword>
<evidence type="ECO:0000256" key="12">
    <source>
        <dbReference type="SAM" id="MobiDB-lite"/>
    </source>
</evidence>
<keyword evidence="6" id="KW-0829">Tyrosine-protein kinase</keyword>
<feature type="active site" description="Proton acceptor" evidence="8">
    <location>
        <position position="145"/>
    </location>
</feature>
<feature type="non-terminal residue" evidence="14">
    <location>
        <position position="1"/>
    </location>
</feature>
<dbReference type="PANTHER" id="PTHR24416:SF604">
    <property type="entry name" value="RECEPTOR PROTEIN-TYROSINE KINASE"/>
    <property type="match status" value="1"/>
</dbReference>
<keyword evidence="4" id="KW-0418">Kinase</keyword>
<dbReference type="PANTHER" id="PTHR24416">
    <property type="entry name" value="TYROSINE-PROTEIN KINASE RECEPTOR"/>
    <property type="match status" value="1"/>
</dbReference>
<accession>A0AAV5SAG7</accession>
<dbReference type="InterPro" id="IPR011009">
    <property type="entry name" value="Kinase-like_dom_sf"/>
</dbReference>
<comment type="caution">
    <text evidence="14">The sequence shown here is derived from an EMBL/GenBank/DDBJ whole genome shotgun (WGS) entry which is preliminary data.</text>
</comment>
<proteinExistence type="predicted"/>
<dbReference type="GO" id="GO:0046872">
    <property type="term" value="F:metal ion binding"/>
    <property type="evidence" value="ECO:0007669"/>
    <property type="project" value="UniProtKB-KW"/>
</dbReference>
<keyword evidence="10" id="KW-0460">Magnesium</keyword>
<dbReference type="SMART" id="SM00219">
    <property type="entry name" value="TyrKc"/>
    <property type="match status" value="1"/>
</dbReference>
<sequence>LKIPHIPRENIIVKKLLGRGAFGEVYQAEIQGESEINVYDVAVKTMSLKVDTQTQIDFSFESITLHKLNHCNIVRAIGINTEADPYYFIMEYMRGGSLESFLRMYRNGKFSNVKITMNMGDFYKMAVDVAAGCEYLESNHYVHRDIAARNCLLTTRTEGRIVKLADFGMARDVYNVDSYQKNGRSKIPVKWMPPESYMDGEFTSKADVWSYGVLLWEIFSLSHMPYPGLSNFQVMETVQLGKRLLPPHGCPSSVYKLMMSTWRVDPDRRPSFKHLLFIFQTWANDGFESNQCAPPGKVPFGLMDMNEDGGWIERDYPNITLPQLNMKEIGELDEENEESNMDDYMEDINDDLKA</sequence>
<dbReference type="Gene3D" id="1.10.510.10">
    <property type="entry name" value="Transferase(Phosphotransferase) domain 1"/>
    <property type="match status" value="1"/>
</dbReference>
<dbReference type="PRINTS" id="PR00109">
    <property type="entry name" value="TYRKINASE"/>
</dbReference>
<dbReference type="PROSITE" id="PS00107">
    <property type="entry name" value="PROTEIN_KINASE_ATP"/>
    <property type="match status" value="1"/>
</dbReference>
<evidence type="ECO:0000256" key="5">
    <source>
        <dbReference type="ARBA" id="ARBA00022840"/>
    </source>
</evidence>
<dbReference type="InterPro" id="IPR020635">
    <property type="entry name" value="Tyr_kinase_cat_dom"/>
</dbReference>
<name>A0AAV5SAG7_9BILA</name>
<dbReference type="PROSITE" id="PS50011">
    <property type="entry name" value="PROTEIN_KINASE_DOM"/>
    <property type="match status" value="1"/>
</dbReference>
<evidence type="ECO:0000259" key="13">
    <source>
        <dbReference type="PROSITE" id="PS50011"/>
    </source>
</evidence>
<feature type="region of interest" description="Disordered" evidence="12">
    <location>
        <begin position="333"/>
        <end position="354"/>
    </location>
</feature>
<feature type="binding site" evidence="11">
    <location>
        <position position="44"/>
    </location>
    <ligand>
        <name>ATP</name>
        <dbReference type="ChEBI" id="CHEBI:30616"/>
    </ligand>
</feature>